<keyword evidence="1" id="KW-0238">DNA-binding</keyword>
<dbReference type="Gene3D" id="1.10.10.10">
    <property type="entry name" value="Winged helix-like DNA-binding domain superfamily/Winged helix DNA-binding domain"/>
    <property type="match status" value="1"/>
</dbReference>
<evidence type="ECO:0000313" key="4">
    <source>
        <dbReference type="EMBL" id="KWX10539.1"/>
    </source>
</evidence>
<evidence type="ECO:0000313" key="5">
    <source>
        <dbReference type="Proteomes" id="UP000070188"/>
    </source>
</evidence>
<dbReference type="InterPro" id="IPR036390">
    <property type="entry name" value="WH_DNA-bd_sf"/>
</dbReference>
<dbReference type="Pfam" id="PF02082">
    <property type="entry name" value="Rrf2"/>
    <property type="match status" value="1"/>
</dbReference>
<gene>
    <name evidence="3" type="ORF">LI90_2835</name>
    <name evidence="2" type="ORF">TH66_14980</name>
    <name evidence="4" type="ORF">TR74_03000</name>
</gene>
<dbReference type="GO" id="GO:0003700">
    <property type="term" value="F:DNA-binding transcription factor activity"/>
    <property type="evidence" value="ECO:0007669"/>
    <property type="project" value="TreeGrafter"/>
</dbReference>
<reference evidence="4 7" key="2">
    <citation type="submission" date="2015-02" db="EMBL/GenBank/DDBJ databases">
        <title>Physiological reanalysis, assessment of diazotrophy, and genome sequences of multiple isolates of Streptomyces thermoautotrophicus.</title>
        <authorList>
            <person name="MacKellar D.C."/>
            <person name="Lieber L."/>
            <person name="Norman J."/>
            <person name="Bolger A."/>
            <person name="Tobin C."/>
            <person name="Murray J.W."/>
            <person name="Prell J."/>
        </authorList>
    </citation>
    <scope>NUCLEOTIDE SEQUENCE [LARGE SCALE GENOMIC DNA]</scope>
    <source>
        <strain evidence="4 7">UBT1</strain>
    </source>
</reference>
<dbReference type="InterPro" id="IPR036388">
    <property type="entry name" value="WH-like_DNA-bd_sf"/>
</dbReference>
<dbReference type="Proteomes" id="UP000070188">
    <property type="component" value="Unassembled WGS sequence"/>
</dbReference>
<name>A0A132NK91_9ACTN</name>
<evidence type="ECO:0000256" key="1">
    <source>
        <dbReference type="ARBA" id="ARBA00023125"/>
    </source>
</evidence>
<dbReference type="InterPro" id="IPR000944">
    <property type="entry name" value="Tscrpt_reg_Rrf2"/>
</dbReference>
<dbReference type="EMBL" id="JYIK01000424">
    <property type="protein sequence ID" value="KWX10539.1"/>
    <property type="molecule type" value="Genomic_DNA"/>
</dbReference>
<dbReference type="GO" id="GO:0003677">
    <property type="term" value="F:DNA binding"/>
    <property type="evidence" value="ECO:0007669"/>
    <property type="project" value="UniProtKB-KW"/>
</dbReference>
<evidence type="ECO:0000313" key="3">
    <source>
        <dbReference type="EMBL" id="KWX01803.1"/>
    </source>
</evidence>
<dbReference type="SUPFAM" id="SSF46785">
    <property type="entry name" value="Winged helix' DNA-binding domain"/>
    <property type="match status" value="1"/>
</dbReference>
<comment type="caution">
    <text evidence="4">The sequence shown here is derived from an EMBL/GenBank/DDBJ whole genome shotgun (WGS) entry which is preliminary data.</text>
</comment>
<evidence type="ECO:0000313" key="2">
    <source>
        <dbReference type="EMBL" id="KWX00191.1"/>
    </source>
</evidence>
<evidence type="ECO:0000313" key="6">
    <source>
        <dbReference type="Proteomes" id="UP000070598"/>
    </source>
</evidence>
<dbReference type="Proteomes" id="UP000070659">
    <property type="component" value="Unassembled WGS sequence"/>
</dbReference>
<dbReference type="RefSeq" id="WP_066888505.1">
    <property type="nucleotide sequence ID" value="NZ_CP171739.1"/>
</dbReference>
<dbReference type="PANTHER" id="PTHR33221:SF5">
    <property type="entry name" value="HTH-TYPE TRANSCRIPTIONAL REGULATOR ISCR"/>
    <property type="match status" value="1"/>
</dbReference>
<dbReference type="AlphaFoldDB" id="A0A132NK91"/>
<sequence length="152" mass="16700">MRVSATVDYALRALIEIAHREENAPVTAEELSQAQDISRRFLLTILADLQRAGIVRSQRGSAGGWSLARPAHTVTVADVVRAVDGPLVSIHGVRPESVRYNGTASSLQLVWIAARSSLREVLESVTLQHLVDGELPAQVHRRTRDDDAWVPH</sequence>
<accession>A0A132NK91</accession>
<protein>
    <submittedName>
        <fullName evidence="3">Transcriptional regulator</fullName>
    </submittedName>
</protein>
<dbReference type="EMBL" id="JYIJ01000018">
    <property type="protein sequence ID" value="KWX00191.1"/>
    <property type="molecule type" value="Genomic_DNA"/>
</dbReference>
<dbReference type="EMBL" id="LAXD01000001">
    <property type="protein sequence ID" value="KWX01803.1"/>
    <property type="molecule type" value="Genomic_DNA"/>
</dbReference>
<reference evidence="5" key="4">
    <citation type="submission" date="2015-04" db="EMBL/GenBank/DDBJ databases">
        <title>Physiological reanalysis, assessment of diazotrophy, and genome sequences of multiple isolates of Streptomyces thermoautotrophicus.</title>
        <authorList>
            <person name="MacKellar D.C."/>
            <person name="Lieber L."/>
            <person name="Norman J."/>
            <person name="Bolger A."/>
            <person name="Tobin C."/>
            <person name="Murray J.W."/>
            <person name="Chang R."/>
            <person name="Ford T."/>
            <person name="Nguyen P.Q."/>
            <person name="Woodward J."/>
            <person name="Permingeat H."/>
            <person name="Joshi N.S."/>
            <person name="Silver P.A."/>
            <person name="Usadel B."/>
            <person name="Rutherford A.W."/>
            <person name="Friesen M."/>
            <person name="Prell J."/>
        </authorList>
    </citation>
    <scope>NUCLEOTIDE SEQUENCE [LARGE SCALE GENOMIC DNA]</scope>
    <source>
        <strain evidence="5">H1</strain>
    </source>
</reference>
<reference evidence="3" key="3">
    <citation type="submission" date="2015-04" db="EMBL/GenBank/DDBJ databases">
        <title>Physiological reanalysis, assessment of diazotrophy, and genome sequences of multiple isolates of Streptomyces thermoautotrophicus.</title>
        <authorList>
            <person name="MacKellar D.C."/>
            <person name="Lieber L."/>
            <person name="Norman J."/>
            <person name="Bolger A."/>
            <person name="Tobin C."/>
            <person name="Murray J.W."/>
            <person name="Woodward J."/>
            <person name="Friesen M."/>
            <person name="Prell J."/>
        </authorList>
    </citation>
    <scope>NUCLEOTIDE SEQUENCE [LARGE SCALE GENOMIC DNA]</scope>
    <source>
        <strain evidence="3">H1</strain>
    </source>
</reference>
<dbReference type="NCBIfam" id="TIGR00738">
    <property type="entry name" value="rrf2_super"/>
    <property type="match status" value="1"/>
</dbReference>
<evidence type="ECO:0000313" key="7">
    <source>
        <dbReference type="Proteomes" id="UP000070659"/>
    </source>
</evidence>
<dbReference type="PATRIC" id="fig|1469144.10.peg.3067"/>
<dbReference type="PANTHER" id="PTHR33221">
    <property type="entry name" value="WINGED HELIX-TURN-HELIX TRANSCRIPTIONAL REGULATOR, RRF2 FAMILY"/>
    <property type="match status" value="1"/>
</dbReference>
<dbReference type="GO" id="GO:0005829">
    <property type="term" value="C:cytosol"/>
    <property type="evidence" value="ECO:0007669"/>
    <property type="project" value="TreeGrafter"/>
</dbReference>
<dbReference type="Proteomes" id="UP000070598">
    <property type="component" value="Unassembled WGS sequence"/>
</dbReference>
<dbReference type="STRING" id="1469144.LI90_2835"/>
<proteinExistence type="predicted"/>
<keyword evidence="5" id="KW-1185">Reference proteome</keyword>
<dbReference type="OrthoDB" id="9808360at2"/>
<reference evidence="6" key="1">
    <citation type="submission" date="2015-02" db="EMBL/GenBank/DDBJ databases">
        <title>Physiological reanalysis, assessment of diazotrophy, and genome sequences of multiple isolates of Streptomyces thermoautotrophicus.</title>
        <authorList>
            <person name="MacKellar D.C."/>
            <person name="Lieber L."/>
            <person name="Norman J."/>
            <person name="Bolger A."/>
            <person name="Tobin C."/>
            <person name="Murray J.W."/>
            <person name="Friesen M."/>
            <person name="Prell J."/>
        </authorList>
    </citation>
    <scope>NUCLEOTIDE SEQUENCE [LARGE SCALE GENOMIC DNA]</scope>
    <source>
        <strain evidence="6">UBT1</strain>
    </source>
</reference>
<dbReference type="PROSITE" id="PS51197">
    <property type="entry name" value="HTH_RRF2_2"/>
    <property type="match status" value="1"/>
</dbReference>
<organism evidence="4 6">
    <name type="scientific">Carbonactinospora thermoautotrophica</name>
    <dbReference type="NCBI Taxonomy" id="1469144"/>
    <lineage>
        <taxon>Bacteria</taxon>
        <taxon>Bacillati</taxon>
        <taxon>Actinomycetota</taxon>
        <taxon>Actinomycetes</taxon>
        <taxon>Kitasatosporales</taxon>
        <taxon>Carbonactinosporaceae</taxon>
        <taxon>Carbonactinospora</taxon>
    </lineage>
</organism>